<dbReference type="Pfam" id="PF13466">
    <property type="entry name" value="STAS_2"/>
    <property type="match status" value="1"/>
</dbReference>
<name>A0A7G6TUK6_9BRAD</name>
<feature type="domain" description="STAS" evidence="3">
    <location>
        <begin position="326"/>
        <end position="384"/>
    </location>
</feature>
<dbReference type="PROSITE" id="PS50801">
    <property type="entry name" value="STAS"/>
    <property type="match status" value="1"/>
</dbReference>
<evidence type="ECO:0000256" key="2">
    <source>
        <dbReference type="ARBA" id="ARBA00022679"/>
    </source>
</evidence>
<dbReference type="CDD" id="cd06533">
    <property type="entry name" value="Glyco_transf_WecG_TagA"/>
    <property type="match status" value="1"/>
</dbReference>
<dbReference type="GO" id="GO:0016758">
    <property type="term" value="F:hexosyltransferase activity"/>
    <property type="evidence" value="ECO:0007669"/>
    <property type="project" value="TreeGrafter"/>
</dbReference>
<dbReference type="InterPro" id="IPR002645">
    <property type="entry name" value="STAS_dom"/>
</dbReference>
<dbReference type="Pfam" id="PF03808">
    <property type="entry name" value="Glyco_tran_WecG"/>
    <property type="match status" value="1"/>
</dbReference>
<proteinExistence type="predicted"/>
<evidence type="ECO:0000313" key="4">
    <source>
        <dbReference type="EMBL" id="QND70438.1"/>
    </source>
</evidence>
<dbReference type="PANTHER" id="PTHR34136:SF1">
    <property type="entry name" value="UDP-N-ACETYL-D-MANNOSAMINURONIC ACID TRANSFERASE"/>
    <property type="match status" value="1"/>
</dbReference>
<dbReference type="KEGG" id="trb:HB776_03635"/>
<dbReference type="InterPro" id="IPR004629">
    <property type="entry name" value="WecG_TagA_CpsF"/>
</dbReference>
<gene>
    <name evidence="4" type="ORF">HB776_03635</name>
</gene>
<dbReference type="EMBL" id="CP050292">
    <property type="protein sequence ID" value="QND70438.1"/>
    <property type="molecule type" value="Genomic_DNA"/>
</dbReference>
<dbReference type="Proteomes" id="UP000515291">
    <property type="component" value="Chromosome"/>
</dbReference>
<protein>
    <submittedName>
        <fullName evidence="4">WecB/TagA/CpsF family glycosyltransferase</fullName>
    </submittedName>
</protein>
<dbReference type="AlphaFoldDB" id="A0A7G6TUK6"/>
<reference evidence="5" key="1">
    <citation type="journal article" date="2020" name="Mol. Plant Microbe">
        <title>Rhizobial microsymbionts of the narrowly endemic Oxytropis species growing in Kamchatka are characterized by significant genetic diversity and possess a set of genes that are associated with T3SS and T6SS secretion systems and can affect the development of symbiosis.</title>
        <authorList>
            <person name="Safronova V."/>
            <person name="Guro P."/>
            <person name="Sazanova A."/>
            <person name="Kuznetsova I."/>
            <person name="Belimov A."/>
            <person name="Yakubov V."/>
            <person name="Chirak E."/>
            <person name="Afonin A."/>
            <person name="Gogolev Y."/>
            <person name="Andronov E."/>
            <person name="Tikhonovich I."/>
        </authorList>
    </citation>
    <scope>NUCLEOTIDE SEQUENCE [LARGE SCALE GENOMIC DNA]</scope>
    <source>
        <strain evidence="5">581</strain>
    </source>
</reference>
<organism evidence="4 5">
    <name type="scientific">Tardiphaga robiniae</name>
    <dbReference type="NCBI Taxonomy" id="943830"/>
    <lineage>
        <taxon>Bacteria</taxon>
        <taxon>Pseudomonadati</taxon>
        <taxon>Pseudomonadota</taxon>
        <taxon>Alphaproteobacteria</taxon>
        <taxon>Hyphomicrobiales</taxon>
        <taxon>Nitrobacteraceae</taxon>
        <taxon>Tardiphaga</taxon>
    </lineage>
</organism>
<dbReference type="SUPFAM" id="SSF52091">
    <property type="entry name" value="SpoIIaa-like"/>
    <property type="match status" value="1"/>
</dbReference>
<accession>A0A7G6TUK6</accession>
<dbReference type="CDD" id="cd07043">
    <property type="entry name" value="STAS_anti-anti-sigma_factors"/>
    <property type="match status" value="1"/>
</dbReference>
<evidence type="ECO:0000313" key="5">
    <source>
        <dbReference type="Proteomes" id="UP000515291"/>
    </source>
</evidence>
<evidence type="ECO:0000256" key="1">
    <source>
        <dbReference type="ARBA" id="ARBA00022676"/>
    </source>
</evidence>
<keyword evidence="1" id="KW-0328">Glycosyltransferase</keyword>
<dbReference type="PANTHER" id="PTHR34136">
    <property type="match status" value="1"/>
</dbReference>
<dbReference type="RefSeq" id="WP_184515227.1">
    <property type="nucleotide sequence ID" value="NZ_CP050292.1"/>
</dbReference>
<dbReference type="InterPro" id="IPR058548">
    <property type="entry name" value="MlaB-like_STAS"/>
</dbReference>
<sequence length="384" mass="43162">METLRIRSFVEPMTPSYEDLSREVFGVLGIPIDNIGLVESVQRLHTAVERGVPFLLSTPNVNFLISSQTDEAFRESLLSSDLCTVDGMPVVWLARLLGVPVKGRVSGADIFNDLKFGRSTTQRRSIFLFGGADEAAANVGKTLNSDSMGLKCVGSFNPGFGSVEEMSQTAVMDRVNTAQADILGVFLTARKAQNWLLYNHNRLTATVRAQFGATINFESGKVRRAPALLRRIGFEWLWRIKEEPHLWRRYGADGLSLLRIVVTRVLPLVLGRHWRHIVSSKASDLTITIENDVNMIRVSLSGSATEAHVAKAITCFERLFDQGNPFVVDMAEVRAVDPRFFGFLLMVRKELRKRNETLAFYRVSPALRRIFRLNGFDFLLQPNR</sequence>
<dbReference type="NCBIfam" id="TIGR00696">
    <property type="entry name" value="wecG_tagA_cpsF"/>
    <property type="match status" value="1"/>
</dbReference>
<keyword evidence="2 4" id="KW-0808">Transferase</keyword>
<dbReference type="Gene3D" id="3.30.750.24">
    <property type="entry name" value="STAS domain"/>
    <property type="match status" value="1"/>
</dbReference>
<dbReference type="InterPro" id="IPR036513">
    <property type="entry name" value="STAS_dom_sf"/>
</dbReference>
<evidence type="ECO:0000259" key="3">
    <source>
        <dbReference type="PROSITE" id="PS50801"/>
    </source>
</evidence>